<reference evidence="3" key="1">
    <citation type="submission" date="2017-01" db="EMBL/GenBank/DDBJ databases">
        <authorList>
            <person name="Varghese N."/>
            <person name="Submissions S."/>
        </authorList>
    </citation>
    <scope>NUCLEOTIDE SEQUENCE [LARGE SCALE GENOMIC DNA]</scope>
    <source>
        <strain evidence="3">3bp</strain>
    </source>
</reference>
<organism evidence="2 3">
    <name type="scientific">Cellulosimicrobium aquatile</name>
    <dbReference type="NCBI Taxonomy" id="1612203"/>
    <lineage>
        <taxon>Bacteria</taxon>
        <taxon>Bacillati</taxon>
        <taxon>Actinomycetota</taxon>
        <taxon>Actinomycetes</taxon>
        <taxon>Micrococcales</taxon>
        <taxon>Promicromonosporaceae</taxon>
        <taxon>Cellulosimicrobium</taxon>
    </lineage>
</organism>
<dbReference type="Pfam" id="PF01872">
    <property type="entry name" value="RibD_C"/>
    <property type="match status" value="1"/>
</dbReference>
<feature type="domain" description="Bacterial bifunctional deaminase-reductase C-terminal" evidence="1">
    <location>
        <begin position="3"/>
        <end position="175"/>
    </location>
</feature>
<dbReference type="PANTHER" id="PTHR38011">
    <property type="entry name" value="DIHYDROFOLATE REDUCTASE FAMILY PROTEIN (AFU_ORTHOLOGUE AFUA_8G06820)"/>
    <property type="match status" value="1"/>
</dbReference>
<gene>
    <name evidence="2" type="ORF">SAMN05518682_2013</name>
</gene>
<protein>
    <submittedName>
        <fullName evidence="2">Dihydrofolate reductase</fullName>
    </submittedName>
</protein>
<dbReference type="RefSeq" id="WP_076404840.1">
    <property type="nucleotide sequence ID" value="NZ_FTMI01000003.1"/>
</dbReference>
<dbReference type="GO" id="GO:0009231">
    <property type="term" value="P:riboflavin biosynthetic process"/>
    <property type="evidence" value="ECO:0007669"/>
    <property type="project" value="InterPro"/>
</dbReference>
<dbReference type="InterPro" id="IPR002734">
    <property type="entry name" value="RibDG_C"/>
</dbReference>
<accession>A0A1N6RM94</accession>
<sequence>MAKVIAGATLSLDGFVQDAAGSSAALYADFDTLVGSDYMRRLQDETGAVLMGRRTFDGAEDPDSYAEDYEFQAPLFVVTHHPLPVAPRRNERLWIEFVTDGVEEAVRRAVEAAGDRDVTFVGGADLFRQLLAADLVDELAVDVMPVLLGGGVRLFDGGVPATLEKVSVDEVGVRTALRYRVVRDR</sequence>
<evidence type="ECO:0000259" key="1">
    <source>
        <dbReference type="Pfam" id="PF01872"/>
    </source>
</evidence>
<dbReference type="Proteomes" id="UP000186235">
    <property type="component" value="Unassembled WGS sequence"/>
</dbReference>
<name>A0A1N6RM94_9MICO</name>
<dbReference type="AlphaFoldDB" id="A0A1N6RM94"/>
<evidence type="ECO:0000313" key="2">
    <source>
        <dbReference type="EMBL" id="SIQ30020.1"/>
    </source>
</evidence>
<dbReference type="Gene3D" id="3.40.430.10">
    <property type="entry name" value="Dihydrofolate Reductase, subunit A"/>
    <property type="match status" value="1"/>
</dbReference>
<keyword evidence="3" id="KW-1185">Reference proteome</keyword>
<dbReference type="GO" id="GO:0008703">
    <property type="term" value="F:5-amino-6-(5-phosphoribosylamino)uracil reductase activity"/>
    <property type="evidence" value="ECO:0007669"/>
    <property type="project" value="InterPro"/>
</dbReference>
<dbReference type="EMBL" id="FTMI01000003">
    <property type="protein sequence ID" value="SIQ30020.1"/>
    <property type="molecule type" value="Genomic_DNA"/>
</dbReference>
<evidence type="ECO:0000313" key="3">
    <source>
        <dbReference type="Proteomes" id="UP000186235"/>
    </source>
</evidence>
<dbReference type="InterPro" id="IPR024072">
    <property type="entry name" value="DHFR-like_dom_sf"/>
</dbReference>
<proteinExistence type="predicted"/>
<dbReference type="PANTHER" id="PTHR38011:SF12">
    <property type="entry name" value="BIFUNCTIONAL DEAMINASE-REDUCTASE DOMAIN PROTEIN"/>
    <property type="match status" value="1"/>
</dbReference>
<dbReference type="InterPro" id="IPR050765">
    <property type="entry name" value="Riboflavin_Biosynth_HTPR"/>
</dbReference>
<dbReference type="SUPFAM" id="SSF53597">
    <property type="entry name" value="Dihydrofolate reductase-like"/>
    <property type="match status" value="1"/>
</dbReference>